<organism evidence="1 2">
    <name type="scientific">Neocucurbitaria cava</name>
    <dbReference type="NCBI Taxonomy" id="798079"/>
    <lineage>
        <taxon>Eukaryota</taxon>
        <taxon>Fungi</taxon>
        <taxon>Dikarya</taxon>
        <taxon>Ascomycota</taxon>
        <taxon>Pezizomycotina</taxon>
        <taxon>Dothideomycetes</taxon>
        <taxon>Pleosporomycetidae</taxon>
        <taxon>Pleosporales</taxon>
        <taxon>Pleosporineae</taxon>
        <taxon>Cucurbitariaceae</taxon>
        <taxon>Neocucurbitaria</taxon>
    </lineage>
</organism>
<name>A0A9W8YEH1_9PLEO</name>
<dbReference type="OrthoDB" id="3808060at2759"/>
<proteinExistence type="predicted"/>
<dbReference type="Proteomes" id="UP001140560">
    <property type="component" value="Unassembled WGS sequence"/>
</dbReference>
<accession>A0A9W8YEH1</accession>
<reference evidence="1" key="1">
    <citation type="submission" date="2022-10" db="EMBL/GenBank/DDBJ databases">
        <title>Tapping the CABI collections for fungal endophytes: first genome assemblies for Collariella, Neodidymelliopsis, Ascochyta clinopodiicola, Didymella pomorum, Didymosphaeria variabile, Neocosmospora piperis and Neocucurbitaria cava.</title>
        <authorList>
            <person name="Hill R."/>
        </authorList>
    </citation>
    <scope>NUCLEOTIDE SEQUENCE</scope>
    <source>
        <strain evidence="1">IMI 356814</strain>
    </source>
</reference>
<evidence type="ECO:0000313" key="2">
    <source>
        <dbReference type="Proteomes" id="UP001140560"/>
    </source>
</evidence>
<keyword evidence="2" id="KW-1185">Reference proteome</keyword>
<dbReference type="SUPFAM" id="SSF54928">
    <property type="entry name" value="RNA-binding domain, RBD"/>
    <property type="match status" value="1"/>
</dbReference>
<sequence length="131" mass="14605">MMLNKALYGLLHTFNITSVSTPIKHESGSGNLSGVMSHVQFSTREEATTVIDSLDGTVLFGRRLRVVESHIPMKYLGGRSWDSGLPGTHNSGRDQGSAVGTNFEAMQEELFRKAILRSNDRKLWVPSHKYR</sequence>
<dbReference type="InterPro" id="IPR012677">
    <property type="entry name" value="Nucleotide-bd_a/b_plait_sf"/>
</dbReference>
<dbReference type="GO" id="GO:0003676">
    <property type="term" value="F:nucleic acid binding"/>
    <property type="evidence" value="ECO:0007669"/>
    <property type="project" value="InterPro"/>
</dbReference>
<gene>
    <name evidence="1" type="ORF">N0V83_002474</name>
</gene>
<evidence type="ECO:0008006" key="3">
    <source>
        <dbReference type="Google" id="ProtNLM"/>
    </source>
</evidence>
<evidence type="ECO:0000313" key="1">
    <source>
        <dbReference type="EMBL" id="KAJ4375387.1"/>
    </source>
</evidence>
<comment type="caution">
    <text evidence="1">The sequence shown here is derived from an EMBL/GenBank/DDBJ whole genome shotgun (WGS) entry which is preliminary data.</text>
</comment>
<dbReference type="EMBL" id="JAPEUY010000003">
    <property type="protein sequence ID" value="KAJ4375387.1"/>
    <property type="molecule type" value="Genomic_DNA"/>
</dbReference>
<protein>
    <recommendedName>
        <fullName evidence="3">RRM domain-containing protein</fullName>
    </recommendedName>
</protein>
<dbReference type="Gene3D" id="3.30.70.330">
    <property type="match status" value="1"/>
</dbReference>
<dbReference type="InterPro" id="IPR035979">
    <property type="entry name" value="RBD_domain_sf"/>
</dbReference>
<dbReference type="AlphaFoldDB" id="A0A9W8YEH1"/>